<comment type="caution">
    <text evidence="2">The sequence shown here is derived from an EMBL/GenBank/DDBJ whole genome shotgun (WGS) entry which is preliminary data.</text>
</comment>
<gene>
    <name evidence="2" type="ORF">QI30_04715</name>
</gene>
<evidence type="ECO:0000259" key="1">
    <source>
        <dbReference type="Pfam" id="PF01935"/>
    </source>
</evidence>
<dbReference type="OrthoDB" id="9758751at2"/>
<dbReference type="EMBL" id="JTFC01000015">
    <property type="protein sequence ID" value="RUS57691.1"/>
    <property type="molecule type" value="Genomic_DNA"/>
</dbReference>
<feature type="domain" description="Helicase HerA central" evidence="1">
    <location>
        <begin position="1402"/>
        <end position="1607"/>
    </location>
</feature>
<dbReference type="InterPro" id="IPR002789">
    <property type="entry name" value="HerA_central"/>
</dbReference>
<dbReference type="SUPFAM" id="SSF52540">
    <property type="entry name" value="P-loop containing nucleoside triphosphate hydrolases"/>
    <property type="match status" value="1"/>
</dbReference>
<dbReference type="RefSeq" id="WP_126989801.1">
    <property type="nucleotide sequence ID" value="NZ_JTFC01000015.1"/>
</dbReference>
<dbReference type="PANTHER" id="PTHR30121:SF6">
    <property type="entry name" value="SLR6007 PROTEIN"/>
    <property type="match status" value="1"/>
</dbReference>
<dbReference type="Gene3D" id="3.40.50.300">
    <property type="entry name" value="P-loop containing nucleotide triphosphate hydrolases"/>
    <property type="match status" value="2"/>
</dbReference>
<dbReference type="Pfam" id="PF01935">
    <property type="entry name" value="DUF87"/>
    <property type="match status" value="1"/>
</dbReference>
<dbReference type="InterPro" id="IPR017646">
    <property type="entry name" value="Dnd_assoc_2"/>
</dbReference>
<sequence>MLKQFYNIISNQLATFFKEEAAIGEVNRYYLSLPSEQYVEYIMEAVQELDAAEAFLYEAEGEESYETVALRFGDYKYVFATTLNNTHLDFIVNLRNEMSEQKGIWKNTSIIMISDKMLDSIRGGSRNLTAEGLPLNASQIVGNIQKLVEESTIPAENKAVLKHYLSGREELRNVENASFLDFEDVLSWVYSEEMNYESLKTLGYYPDKELGLFIEAVNLEVEGSDKYKKAQKALKNRLDDNAETFEEHTRIRDLGNAEERFVEEYDDFGKDIYKDEKEIDFAQVLEQKEKVAKKKVITFEEEKMQIELRTASGKSKIKSFWSAKQGKRGYDFVIFQPMLEEAAEMTIKLPFSTNVTQENVNGKHKKQVLKSGKSLIATLSLNNAKTPFMSFSYRHENMSSSNFTFKILVIRDEKDFYASLETAYKLNAKGDFIIKLNDESTLVLGDGEVEHEIKELNEVLEADAPGYKLTFVPALLDEETREFEFIVKRKGYELAIQIDDDILRATPLTDMKIWEYKMKHEQTLSYAEDGAKIMLNQHPYTTLERQRTFFRWEASWLEQSLRAAVVRNGQLEAKELVLSERMNAAYTAFLDALAATKSIPSLIYYSEEIRIAAKNYIQAFNQEIEDIPNNALMTAEQRELLYLGTLEKDFSLYMTPFSPLNVAYQLALSNEMHAEEVDSNILKQLNPAYIIPYLVNQNNEIYKPDSNDSIVEWHEYRPQEQVSIGETNNFLAKVINEKMSQFVNYYDYLFAISPQPTLIMNVINIKNDAEVLKGILRWFKADIQRKGSFTKLLTVDINYYTDDLDRISSFELFNSLELPKQVKEIFGVDLNTKQLDDFDTLIEIQKRLRFSKRSMNEKITYSHINFYKMNSNESIAKQIVTDAPNSTSLGGLYVSSSSHQTDNGGYRLGFGLGEADYHRTQLLEFAKNINELSANRTNSGNDPYNKDNAISLHITTDDEERLSELYSSCTWLTFIDPSVDLAYFEKSSSNLVIVHYSDQLSSSNHYDAITVTDKSPQYFRVIEEFLATHGVKVQPHMMATIIQAFNTFNGEWLLRAVQNRGHDQREKMSIVAAIKHVLLRFEQPNVRWVPISMEEIVRVTGNVGLKKADGLFSGKTIGRKGNCSDDLLLIGVEETATAPKVYLLPVEVKIGQNTSGVIDKGISQVKELNVRLNEYLNNDSFDAKFLRNFFMRMYITNAHKMVLNDIWPEKNYELSERLKEQLLNDEFILSDDLRAELGEGAVMSFKKDLVEETTERQSGVMVYGIPEKKAYKSLGVTIEQLRAEDFTRVEEVEETHQKELEVVEIDEFISETEELEVAEEPLQEKAVVEPVEELPTVVEDKVPEPIEERPEVAVVAESPVQELVEELHEMPQPSVANEQVGESRPLLGITEEGQKIYWEFGSRKLANRHLVIGGRSGQGKTYFIQSVLRQLANQDQPALIIDYSSSYTRTQLDEAFLDKVGDKFNERVVYFDGFPINPFIRREKVVSGQVGKEPITETASRLQEVFTNVYQFGPQQSNALYRVAKKCIEMYGDKATLPLMMEILAESEDITNSVADTIANKLALFVDIDPFSYKEAFTWNDYFNEAGQISVIQFEGFEQDTIKKVMTEFILWDLWYFAQSNTAARPLPIILDEAQNLNFKAGSPSDKILREGRKFGMSVWFATQTFSNFQKEELVVLENAATSIFFKPSESELKLVADKLDMKKNTDPLRMLKKGECIVQGQFMEQDELAPQATKLVKVPAME</sequence>
<protein>
    <recommendedName>
        <fullName evidence="1">Helicase HerA central domain-containing protein</fullName>
    </recommendedName>
</protein>
<keyword evidence="3" id="KW-1185">Reference proteome</keyword>
<dbReference type="PANTHER" id="PTHR30121">
    <property type="entry name" value="UNCHARACTERIZED PROTEIN YJGR-RELATED"/>
    <property type="match status" value="1"/>
</dbReference>
<name>A0A433RWN9_9BACL</name>
<proteinExistence type="predicted"/>
<dbReference type="Proteomes" id="UP000288623">
    <property type="component" value="Unassembled WGS sequence"/>
</dbReference>
<dbReference type="NCBIfam" id="TIGR03237">
    <property type="entry name" value="dnd_assoc_2"/>
    <property type="match status" value="1"/>
</dbReference>
<accession>A0A433RWN9</accession>
<dbReference type="InterPro" id="IPR051162">
    <property type="entry name" value="T4SS_component"/>
</dbReference>
<evidence type="ECO:0000313" key="2">
    <source>
        <dbReference type="EMBL" id="RUS57691.1"/>
    </source>
</evidence>
<dbReference type="InterPro" id="IPR027417">
    <property type="entry name" value="P-loop_NTPase"/>
</dbReference>
<evidence type="ECO:0000313" key="3">
    <source>
        <dbReference type="Proteomes" id="UP000288623"/>
    </source>
</evidence>
<reference evidence="2 3" key="1">
    <citation type="submission" date="2014-11" db="EMBL/GenBank/DDBJ databases">
        <title>Genome sequence and analysis of novel Kurthia sp.</title>
        <authorList>
            <person name="Lawson J.N."/>
            <person name="Gonzalez J.E."/>
            <person name="Rinauldi L."/>
            <person name="Xuan Z."/>
            <person name="Firman A."/>
            <person name="Shaddox L."/>
            <person name="Trudeau A."/>
            <person name="Shah S."/>
            <person name="Reiman D."/>
        </authorList>
    </citation>
    <scope>NUCLEOTIDE SEQUENCE [LARGE SCALE GENOMIC DNA]</scope>
    <source>
        <strain evidence="2 3">3B1D</strain>
    </source>
</reference>
<organism evidence="2 3">
    <name type="scientific">Candidatus Kurthia intestinigallinarum</name>
    <dbReference type="NCBI Taxonomy" id="1562256"/>
    <lineage>
        <taxon>Bacteria</taxon>
        <taxon>Bacillati</taxon>
        <taxon>Bacillota</taxon>
        <taxon>Bacilli</taxon>
        <taxon>Bacillales</taxon>
        <taxon>Caryophanaceae</taxon>
        <taxon>Kurthia</taxon>
    </lineage>
</organism>